<reference evidence="2" key="1">
    <citation type="submission" date="2022-03" db="EMBL/GenBank/DDBJ databases">
        <authorList>
            <person name="Martin C."/>
        </authorList>
    </citation>
    <scope>NUCLEOTIDE SEQUENCE</scope>
</reference>
<proteinExistence type="predicted"/>
<evidence type="ECO:0000256" key="1">
    <source>
        <dbReference type="SAM" id="Phobius"/>
    </source>
</evidence>
<name>A0A8S4NNW3_OWEFU</name>
<evidence type="ECO:0000313" key="2">
    <source>
        <dbReference type="EMBL" id="CAH1782122.1"/>
    </source>
</evidence>
<accession>A0A8S4NNW3</accession>
<comment type="caution">
    <text evidence="2">The sequence shown here is derived from an EMBL/GenBank/DDBJ whole genome shotgun (WGS) entry which is preliminary data.</text>
</comment>
<organism evidence="2 3">
    <name type="scientific">Owenia fusiformis</name>
    <name type="common">Polychaete worm</name>
    <dbReference type="NCBI Taxonomy" id="6347"/>
    <lineage>
        <taxon>Eukaryota</taxon>
        <taxon>Metazoa</taxon>
        <taxon>Spiralia</taxon>
        <taxon>Lophotrochozoa</taxon>
        <taxon>Annelida</taxon>
        <taxon>Polychaeta</taxon>
        <taxon>Sedentaria</taxon>
        <taxon>Canalipalpata</taxon>
        <taxon>Sabellida</taxon>
        <taxon>Oweniida</taxon>
        <taxon>Oweniidae</taxon>
        <taxon>Owenia</taxon>
    </lineage>
</organism>
<keyword evidence="3" id="KW-1185">Reference proteome</keyword>
<keyword evidence="1" id="KW-1133">Transmembrane helix</keyword>
<dbReference type="AlphaFoldDB" id="A0A8S4NNW3"/>
<sequence length="198" mass="23012">MTLAELKISMQCIFVTGLIMIILEVFFTQSFVEKISKVHFSSFPEQAETDEKSLINSNFRASPNQADAEFSRHKIWDSLQCASIDKTQTQPKLKPQNANSNVPRELYHLNWTNSFLDDYKVIKWPKWDICEVRDEENLLLLFVISHKTAKPMRDEIRNTFGSVKRFSSWQIRTVFLYGDANNSVLPNEIDEDILVGNF</sequence>
<dbReference type="Proteomes" id="UP000749559">
    <property type="component" value="Unassembled WGS sequence"/>
</dbReference>
<feature type="transmembrane region" description="Helical" evidence="1">
    <location>
        <begin position="12"/>
        <end position="32"/>
    </location>
</feature>
<keyword evidence="1" id="KW-0812">Transmembrane</keyword>
<protein>
    <submittedName>
        <fullName evidence="2">Uncharacterized protein</fullName>
    </submittedName>
</protein>
<gene>
    <name evidence="2" type="ORF">OFUS_LOCUS8601</name>
</gene>
<feature type="non-terminal residue" evidence="2">
    <location>
        <position position="1"/>
    </location>
</feature>
<keyword evidence="1" id="KW-0472">Membrane</keyword>
<dbReference type="EMBL" id="CAIIXF020000004">
    <property type="protein sequence ID" value="CAH1782122.1"/>
    <property type="molecule type" value="Genomic_DNA"/>
</dbReference>
<evidence type="ECO:0000313" key="3">
    <source>
        <dbReference type="Proteomes" id="UP000749559"/>
    </source>
</evidence>